<dbReference type="Pfam" id="PF00355">
    <property type="entry name" value="Rieske"/>
    <property type="match status" value="1"/>
</dbReference>
<dbReference type="CDD" id="cd03467">
    <property type="entry name" value="Rieske"/>
    <property type="match status" value="1"/>
</dbReference>
<dbReference type="InterPro" id="IPR017941">
    <property type="entry name" value="Rieske_2Fe-2S"/>
</dbReference>
<dbReference type="RefSeq" id="WP_148074911.1">
    <property type="nucleotide sequence ID" value="NZ_CP042913.1"/>
</dbReference>
<dbReference type="KEGG" id="bgok:Pr1d_39000"/>
<evidence type="ECO:0000256" key="1">
    <source>
        <dbReference type="ARBA" id="ARBA00022714"/>
    </source>
</evidence>
<dbReference type="OrthoDB" id="9795104at2"/>
<dbReference type="GO" id="GO:0051213">
    <property type="term" value="F:dioxygenase activity"/>
    <property type="evidence" value="ECO:0007669"/>
    <property type="project" value="UniProtKB-KW"/>
</dbReference>
<dbReference type="GO" id="GO:0051537">
    <property type="term" value="F:2 iron, 2 sulfur cluster binding"/>
    <property type="evidence" value="ECO:0007669"/>
    <property type="project" value="UniProtKB-KW"/>
</dbReference>
<dbReference type="Gene3D" id="2.102.10.10">
    <property type="entry name" value="Rieske [2Fe-2S] iron-sulphur domain"/>
    <property type="match status" value="1"/>
</dbReference>
<evidence type="ECO:0000259" key="5">
    <source>
        <dbReference type="PROSITE" id="PS51296"/>
    </source>
</evidence>
<name>A0A5B9QHW3_9BACT</name>
<evidence type="ECO:0000256" key="2">
    <source>
        <dbReference type="ARBA" id="ARBA00022723"/>
    </source>
</evidence>
<dbReference type="EMBL" id="CP042913">
    <property type="protein sequence ID" value="QEG36586.1"/>
    <property type="molecule type" value="Genomic_DNA"/>
</dbReference>
<keyword evidence="4" id="KW-0411">Iron-sulfur</keyword>
<dbReference type="SUPFAM" id="SSF50022">
    <property type="entry name" value="ISP domain"/>
    <property type="match status" value="1"/>
</dbReference>
<keyword evidence="7" id="KW-1185">Reference proteome</keyword>
<keyword evidence="6" id="KW-0223">Dioxygenase</keyword>
<dbReference type="PANTHER" id="PTHR21496:SF23">
    <property type="entry name" value="3-PHENYLPROPIONATE_CINNAMIC ACID DIOXYGENASE FERREDOXIN SUBUNIT"/>
    <property type="match status" value="1"/>
</dbReference>
<feature type="domain" description="Rieske" evidence="5">
    <location>
        <begin position="4"/>
        <end position="100"/>
    </location>
</feature>
<dbReference type="Proteomes" id="UP000323917">
    <property type="component" value="Chromosome"/>
</dbReference>
<dbReference type="PROSITE" id="PS51296">
    <property type="entry name" value="RIESKE"/>
    <property type="match status" value="1"/>
</dbReference>
<dbReference type="GO" id="GO:0046872">
    <property type="term" value="F:metal ion binding"/>
    <property type="evidence" value="ECO:0007669"/>
    <property type="project" value="UniProtKB-KW"/>
</dbReference>
<protein>
    <submittedName>
        <fullName evidence="6">Naphthalene 1,2-dioxygenase/salicylate 5-hydroxylase systems, ferredoxin component</fullName>
    </submittedName>
</protein>
<keyword evidence="2" id="KW-0479">Metal-binding</keyword>
<evidence type="ECO:0000313" key="6">
    <source>
        <dbReference type="EMBL" id="QEG36586.1"/>
    </source>
</evidence>
<proteinExistence type="predicted"/>
<evidence type="ECO:0000313" key="7">
    <source>
        <dbReference type="Proteomes" id="UP000323917"/>
    </source>
</evidence>
<organism evidence="6 7">
    <name type="scientific">Bythopirellula goksoeyrii</name>
    <dbReference type="NCBI Taxonomy" id="1400387"/>
    <lineage>
        <taxon>Bacteria</taxon>
        <taxon>Pseudomonadati</taxon>
        <taxon>Planctomycetota</taxon>
        <taxon>Planctomycetia</taxon>
        <taxon>Pirellulales</taxon>
        <taxon>Lacipirellulaceae</taxon>
        <taxon>Bythopirellula</taxon>
    </lineage>
</organism>
<dbReference type="PANTHER" id="PTHR21496">
    <property type="entry name" value="FERREDOXIN-RELATED"/>
    <property type="match status" value="1"/>
</dbReference>
<sequence>MSEYVTVAKVGAIPAGQGGTFAIGDKLVAVFNRDGSYYAIDDLCPHMGASLGAGQLDEEGAVTCPWHAWRFDICDGTWRDNPRLKIPSYPVRVKGEEIQVQLIDQNSQSAEQ</sequence>
<accession>A0A5B9QHW3</accession>
<gene>
    <name evidence="6" type="primary">nagAb</name>
    <name evidence="6" type="ORF">Pr1d_39000</name>
</gene>
<keyword evidence="6" id="KW-0560">Oxidoreductase</keyword>
<keyword evidence="1" id="KW-0001">2Fe-2S</keyword>
<dbReference type="InterPro" id="IPR036922">
    <property type="entry name" value="Rieske_2Fe-2S_sf"/>
</dbReference>
<evidence type="ECO:0000256" key="3">
    <source>
        <dbReference type="ARBA" id="ARBA00023004"/>
    </source>
</evidence>
<dbReference type="AlphaFoldDB" id="A0A5B9QHW3"/>
<keyword evidence="3" id="KW-0408">Iron</keyword>
<reference evidence="6 7" key="1">
    <citation type="submission" date="2019-08" db="EMBL/GenBank/DDBJ databases">
        <title>Deep-cultivation of Planctomycetes and their phenomic and genomic characterization uncovers novel biology.</title>
        <authorList>
            <person name="Wiegand S."/>
            <person name="Jogler M."/>
            <person name="Boedeker C."/>
            <person name="Pinto D."/>
            <person name="Vollmers J."/>
            <person name="Rivas-Marin E."/>
            <person name="Kohn T."/>
            <person name="Peeters S.H."/>
            <person name="Heuer A."/>
            <person name="Rast P."/>
            <person name="Oberbeckmann S."/>
            <person name="Bunk B."/>
            <person name="Jeske O."/>
            <person name="Meyerdierks A."/>
            <person name="Storesund J.E."/>
            <person name="Kallscheuer N."/>
            <person name="Luecker S."/>
            <person name="Lage O.M."/>
            <person name="Pohl T."/>
            <person name="Merkel B.J."/>
            <person name="Hornburger P."/>
            <person name="Mueller R.-W."/>
            <person name="Bruemmer F."/>
            <person name="Labrenz M."/>
            <person name="Spormann A.M."/>
            <person name="Op den Camp H."/>
            <person name="Overmann J."/>
            <person name="Amann R."/>
            <person name="Jetten M.S.M."/>
            <person name="Mascher T."/>
            <person name="Medema M.H."/>
            <person name="Devos D.P."/>
            <person name="Kaster A.-K."/>
            <person name="Ovreas L."/>
            <person name="Rohde M."/>
            <person name="Galperin M.Y."/>
            <person name="Jogler C."/>
        </authorList>
    </citation>
    <scope>NUCLEOTIDE SEQUENCE [LARGE SCALE GENOMIC DNA]</scope>
    <source>
        <strain evidence="6 7">Pr1d</strain>
    </source>
</reference>
<evidence type="ECO:0000256" key="4">
    <source>
        <dbReference type="ARBA" id="ARBA00023014"/>
    </source>
</evidence>